<name>A0A914WS62_9BILA</name>
<feature type="signal peptide" evidence="1">
    <location>
        <begin position="1"/>
        <end position="28"/>
    </location>
</feature>
<organism evidence="2 3">
    <name type="scientific">Plectus sambesii</name>
    <dbReference type="NCBI Taxonomy" id="2011161"/>
    <lineage>
        <taxon>Eukaryota</taxon>
        <taxon>Metazoa</taxon>
        <taxon>Ecdysozoa</taxon>
        <taxon>Nematoda</taxon>
        <taxon>Chromadorea</taxon>
        <taxon>Plectida</taxon>
        <taxon>Plectina</taxon>
        <taxon>Plectoidea</taxon>
        <taxon>Plectidae</taxon>
        <taxon>Plectus</taxon>
    </lineage>
</organism>
<proteinExistence type="predicted"/>
<keyword evidence="2" id="KW-1185">Reference proteome</keyword>
<evidence type="ECO:0000256" key="1">
    <source>
        <dbReference type="SAM" id="SignalP"/>
    </source>
</evidence>
<keyword evidence="1" id="KW-0732">Signal</keyword>
<dbReference type="WBParaSite" id="PSAMB.scaffold519size48217.g6544.t1">
    <property type="protein sequence ID" value="PSAMB.scaffold519size48217.g6544.t1"/>
    <property type="gene ID" value="PSAMB.scaffold519size48217.g6544"/>
</dbReference>
<dbReference type="AlphaFoldDB" id="A0A914WS62"/>
<protein>
    <submittedName>
        <fullName evidence="3">Uncharacterized protein</fullName>
    </submittedName>
</protein>
<evidence type="ECO:0000313" key="3">
    <source>
        <dbReference type="WBParaSite" id="PSAMB.scaffold519size48217.g6544.t1"/>
    </source>
</evidence>
<feature type="chain" id="PRO_5036803233" evidence="1">
    <location>
        <begin position="29"/>
        <end position="99"/>
    </location>
</feature>
<dbReference type="Proteomes" id="UP000887566">
    <property type="component" value="Unplaced"/>
</dbReference>
<accession>A0A914WS62</accession>
<reference evidence="3" key="1">
    <citation type="submission" date="2022-11" db="UniProtKB">
        <authorList>
            <consortium name="WormBaseParasite"/>
        </authorList>
    </citation>
    <scope>IDENTIFICATION</scope>
</reference>
<sequence>MAHSCRVCFTSIRLLLMLLIHYCHLSAALLTYDGCISDSANSYQEGGWCFYLYRNSSWAVNTPNQNGAQTMCHPHGTLAVGVTYKMMQTFRTGTMVGKT</sequence>
<evidence type="ECO:0000313" key="2">
    <source>
        <dbReference type="Proteomes" id="UP000887566"/>
    </source>
</evidence>